<evidence type="ECO:0000313" key="6">
    <source>
        <dbReference type="EMBL" id="KAA9089274.1"/>
    </source>
</evidence>
<evidence type="ECO:0000256" key="3">
    <source>
        <dbReference type="ARBA" id="ARBA00023163"/>
    </source>
</evidence>
<organism evidence="6 7">
    <name type="scientific">Microbacterium radiodurans</name>
    <dbReference type="NCBI Taxonomy" id="661398"/>
    <lineage>
        <taxon>Bacteria</taxon>
        <taxon>Bacillati</taxon>
        <taxon>Actinomycetota</taxon>
        <taxon>Actinomycetes</taxon>
        <taxon>Micrococcales</taxon>
        <taxon>Microbacteriaceae</taxon>
        <taxon>Microbacterium</taxon>
    </lineage>
</organism>
<evidence type="ECO:0000313" key="7">
    <source>
        <dbReference type="Proteomes" id="UP000327039"/>
    </source>
</evidence>
<dbReference type="SUPFAM" id="SSF46689">
    <property type="entry name" value="Homeodomain-like"/>
    <property type="match status" value="1"/>
</dbReference>
<dbReference type="InterPro" id="IPR009057">
    <property type="entry name" value="Homeodomain-like_sf"/>
</dbReference>
<dbReference type="OrthoDB" id="3196926at2"/>
<keyword evidence="3" id="KW-0804">Transcription</keyword>
<dbReference type="PANTHER" id="PTHR47506">
    <property type="entry name" value="TRANSCRIPTIONAL REGULATORY PROTEIN"/>
    <property type="match status" value="1"/>
</dbReference>
<feature type="domain" description="Transcriptional regulator LmrA/YxaF-like C-terminal" evidence="5">
    <location>
        <begin position="83"/>
        <end position="174"/>
    </location>
</feature>
<name>A0A5J5IT41_9MICO</name>
<evidence type="ECO:0000259" key="5">
    <source>
        <dbReference type="Pfam" id="PF21993"/>
    </source>
</evidence>
<evidence type="ECO:0000259" key="4">
    <source>
        <dbReference type="Pfam" id="PF00440"/>
    </source>
</evidence>
<evidence type="ECO:0000256" key="2">
    <source>
        <dbReference type="ARBA" id="ARBA00023125"/>
    </source>
</evidence>
<accession>A0A5J5IT41</accession>
<reference evidence="7" key="1">
    <citation type="submission" date="2019-09" db="EMBL/GenBank/DDBJ databases">
        <title>Mumia zhuanghuii sp. nov. isolated from the intestinal contents of plateau pika (Ochotona curzoniae) in the Qinghai-Tibet plateau of China.</title>
        <authorList>
            <person name="Tian Z."/>
        </authorList>
    </citation>
    <scope>NUCLEOTIDE SEQUENCE [LARGE SCALE GENOMIC DNA]</scope>
    <source>
        <strain evidence="7">DSM 25564</strain>
    </source>
</reference>
<dbReference type="Pfam" id="PF00440">
    <property type="entry name" value="TetR_N"/>
    <property type="match status" value="1"/>
</dbReference>
<evidence type="ECO:0000256" key="1">
    <source>
        <dbReference type="ARBA" id="ARBA00023015"/>
    </source>
</evidence>
<dbReference type="GO" id="GO:0003677">
    <property type="term" value="F:DNA binding"/>
    <property type="evidence" value="ECO:0007669"/>
    <property type="project" value="UniProtKB-KW"/>
</dbReference>
<keyword evidence="1" id="KW-0805">Transcription regulation</keyword>
<dbReference type="InterPro" id="IPR036271">
    <property type="entry name" value="Tet_transcr_reg_TetR-rel_C_sf"/>
</dbReference>
<protein>
    <submittedName>
        <fullName evidence="6">TetR/AcrR family transcriptional regulator</fullName>
    </submittedName>
</protein>
<comment type="caution">
    <text evidence="6">The sequence shown here is derived from an EMBL/GenBank/DDBJ whole genome shotgun (WGS) entry which is preliminary data.</text>
</comment>
<feature type="domain" description="HTH tetR-type" evidence="4">
    <location>
        <begin position="16"/>
        <end position="58"/>
    </location>
</feature>
<dbReference type="RefSeq" id="WP_150417906.1">
    <property type="nucleotide sequence ID" value="NZ_VYRZ01000001.1"/>
</dbReference>
<dbReference type="PANTHER" id="PTHR47506:SF1">
    <property type="entry name" value="HTH-TYPE TRANSCRIPTIONAL REGULATOR YJDC"/>
    <property type="match status" value="1"/>
</dbReference>
<dbReference type="InterPro" id="IPR054156">
    <property type="entry name" value="YxaF_TetR_C"/>
</dbReference>
<dbReference type="SUPFAM" id="SSF48498">
    <property type="entry name" value="Tetracyclin repressor-like, C-terminal domain"/>
    <property type="match status" value="1"/>
</dbReference>
<keyword evidence="2" id="KW-0238">DNA-binding</keyword>
<sequence>MAKTVLDRADAVRALAGVFRRRGFEGGSLSVIQQETGIGRGSLYHFFPAGKTDMARAVLEQVSDWFDERLFTPLRSAGDPRTTIATAFGEVADYFVSRERVCLFAAMTLGEEQATFADAVRTYFTDWVDALAHALRAGGLAPHDARTHALDAVAAVQGGLILARAYASDDTLLGIVSRTERRLLEALA</sequence>
<dbReference type="Proteomes" id="UP000327039">
    <property type="component" value="Unassembled WGS sequence"/>
</dbReference>
<dbReference type="Pfam" id="PF21993">
    <property type="entry name" value="TetR_C_13_2"/>
    <property type="match status" value="1"/>
</dbReference>
<dbReference type="Gene3D" id="1.10.357.10">
    <property type="entry name" value="Tetracycline Repressor, domain 2"/>
    <property type="match status" value="1"/>
</dbReference>
<dbReference type="AlphaFoldDB" id="A0A5J5IT41"/>
<dbReference type="InterPro" id="IPR001647">
    <property type="entry name" value="HTH_TetR"/>
</dbReference>
<gene>
    <name evidence="6" type="ORF">F6B42_01950</name>
</gene>
<proteinExistence type="predicted"/>
<dbReference type="EMBL" id="VYRZ01000001">
    <property type="protein sequence ID" value="KAA9089274.1"/>
    <property type="molecule type" value="Genomic_DNA"/>
</dbReference>
<keyword evidence="7" id="KW-1185">Reference proteome</keyword>